<accession>A0ABY3LIA8</accession>
<feature type="compositionally biased region" description="Gly residues" evidence="1">
    <location>
        <begin position="125"/>
        <end position="135"/>
    </location>
</feature>
<sequence length="760" mass="81863">MDIQAYRVAVRLALDDQITRNLLQVSRDAIELNKKFVTITRNIKALTSAAREATSALRALNRSLNNEFSGASRGAREYAGAIREIADQTQRINRASHNVPLLAGSYGAAMTLPVLAAGAAAASGSGGHGNLGGGPALPPPSGQGGWWHGWHNGVPPGGWGGGGSGHGGGNGRPPGGGAYSDGMTNLATGYLGFRMLKGFVDEAARYQTMTEKFRQFGMGQAATEEALRFAETKRIRGSSATDMLKYVVEAQGVFSESGMKSVEEQLRAAKLAAPVLARITYASRGLDEHQREATVAKQMDMLRFTETAGGLKSPERFNQLMDAAFRAIQSSGGNVDFTQYRQFMAKAGTAAFGLSNKALFAELEPIIGELKGSSAGDALMTAYNRLNGIIKLPDQVTHDLMKMGIWDASKIELNGLGGIKHFRGNPLINAQLFSQSPVEYYENVILPIYRRNHYTEEQKQRENALIFGRTGGKMFNLIDKQLETIHHRIDAYGIARGLNDAYGAVSGTYNGKKIDFQKKWENLQLVMGRDGGLLDTFTQGLDTLTHSLQQMADIAHRHPEMAKFAGQAALAVTGLAGISGGFWLIKHAAGALLTPLKLAGWGIDLLIGRSATTGLTGMAAALTGLPALISAVTLAALYPGSTVSQSQEMRERERLARQNARDNGVSYKPWVPSQSDFDNQHEREQLYRKTGRYPPIPPATANRTEQPVNLLMTHEGRQVLIATVMNGLSKEATRAPSSTSAFDPSMLMVYPGQAGNLSPP</sequence>
<dbReference type="Proteomes" id="UP000426772">
    <property type="component" value="Unassembled WGS sequence"/>
</dbReference>
<organism evidence="2 3">
    <name type="scientific">Pantoea vagans</name>
    <dbReference type="NCBI Taxonomy" id="470934"/>
    <lineage>
        <taxon>Bacteria</taxon>
        <taxon>Pseudomonadati</taxon>
        <taxon>Pseudomonadota</taxon>
        <taxon>Gammaproteobacteria</taxon>
        <taxon>Enterobacterales</taxon>
        <taxon>Erwiniaceae</taxon>
        <taxon>Pantoea</taxon>
    </lineage>
</organism>
<evidence type="ECO:0000256" key="1">
    <source>
        <dbReference type="SAM" id="MobiDB-lite"/>
    </source>
</evidence>
<feature type="region of interest" description="Disordered" evidence="1">
    <location>
        <begin position="125"/>
        <end position="177"/>
    </location>
</feature>
<proteinExistence type="predicted"/>
<gene>
    <name evidence="2" type="ORF">D9O29_05770</name>
</gene>
<dbReference type="RefSeq" id="WP_147788733.1">
    <property type="nucleotide sequence ID" value="NZ_RCNL01000002.1"/>
</dbReference>
<comment type="caution">
    <text evidence="2">The sequence shown here is derived from an EMBL/GenBank/DDBJ whole genome shotgun (WGS) entry which is preliminary data.</text>
</comment>
<keyword evidence="3" id="KW-1185">Reference proteome</keyword>
<protein>
    <submittedName>
        <fullName evidence="2">Uncharacterized protein</fullName>
    </submittedName>
</protein>
<name>A0ABY3LIA8_9GAMM</name>
<dbReference type="EMBL" id="RCNL01000002">
    <property type="protein sequence ID" value="TXL79778.1"/>
    <property type="molecule type" value="Genomic_DNA"/>
</dbReference>
<evidence type="ECO:0000313" key="2">
    <source>
        <dbReference type="EMBL" id="TXL79778.1"/>
    </source>
</evidence>
<feature type="compositionally biased region" description="Gly residues" evidence="1">
    <location>
        <begin position="155"/>
        <end position="177"/>
    </location>
</feature>
<evidence type="ECO:0000313" key="3">
    <source>
        <dbReference type="Proteomes" id="UP000426772"/>
    </source>
</evidence>
<reference evidence="2 3" key="1">
    <citation type="submission" date="2018-10" db="EMBL/GenBank/DDBJ databases">
        <title>Draft genome sequence of Pantoea vagans isolated from corpses of the sugarcane aphid Melanaphis sacchari Zehntner.</title>
        <authorList>
            <person name="Toledo E."/>
            <person name="Pena G."/>
            <person name="Lozano L."/>
        </authorList>
    </citation>
    <scope>NUCLEOTIDE SEQUENCE [LARGE SCALE GENOMIC DNA]</scope>
    <source>
        <strain evidence="2 3">ET-90</strain>
    </source>
</reference>